<dbReference type="FunFam" id="1.20.58.2220:FF:000008">
    <property type="entry name" value="Grid2 interacting protein"/>
    <property type="match status" value="1"/>
</dbReference>
<dbReference type="PROSITE" id="PS51444">
    <property type="entry name" value="FH2"/>
    <property type="match status" value="1"/>
</dbReference>
<evidence type="ECO:0000256" key="3">
    <source>
        <dbReference type="ARBA" id="ARBA00022737"/>
    </source>
</evidence>
<name>A0A8B7QWA9_HIPAR</name>
<reference evidence="14" key="1">
    <citation type="submission" date="2025-08" db="UniProtKB">
        <authorList>
            <consortium name="RefSeq"/>
        </authorList>
    </citation>
    <scope>IDENTIFICATION</scope>
    <source>
        <tissue evidence="14">Muscle</tissue>
    </source>
</reference>
<evidence type="ECO:0000256" key="4">
    <source>
        <dbReference type="ARBA" id="ARBA00023018"/>
    </source>
</evidence>
<dbReference type="OrthoDB" id="410721at2759"/>
<gene>
    <name evidence="14" type="primary">GRID2IP</name>
</gene>
<keyword evidence="5" id="KW-0472">Membrane</keyword>
<feature type="domain" description="PDZ" evidence="11">
    <location>
        <begin position="1"/>
        <end position="66"/>
    </location>
</feature>
<evidence type="ECO:0000256" key="2">
    <source>
        <dbReference type="ARBA" id="ARBA00022553"/>
    </source>
</evidence>
<feature type="region of interest" description="Disordered" evidence="10">
    <location>
        <begin position="562"/>
        <end position="671"/>
    </location>
</feature>
<dbReference type="CDD" id="cd07355">
    <property type="entry name" value="HN_L-delphilin-R2_like"/>
    <property type="match status" value="1"/>
</dbReference>
<dbReference type="Pfam" id="PF00595">
    <property type="entry name" value="PDZ"/>
    <property type="match status" value="2"/>
</dbReference>
<dbReference type="Proteomes" id="UP000694851">
    <property type="component" value="Unplaced"/>
</dbReference>
<evidence type="ECO:0000256" key="8">
    <source>
        <dbReference type="ARBA" id="ARBA00069155"/>
    </source>
</evidence>
<dbReference type="Gene3D" id="1.20.1160.20">
    <property type="match status" value="2"/>
</dbReference>
<dbReference type="CDD" id="cd06743">
    <property type="entry name" value="PDZ1_L-delphilin-like"/>
    <property type="match status" value="1"/>
</dbReference>
<evidence type="ECO:0000256" key="1">
    <source>
        <dbReference type="ARBA" id="ARBA00022475"/>
    </source>
</evidence>
<accession>A0A8B7QWA9</accession>
<dbReference type="Gene3D" id="1.20.58.2220">
    <property type="entry name" value="Formin, FH2 domain"/>
    <property type="match status" value="1"/>
</dbReference>
<feature type="compositionally biased region" description="Acidic residues" evidence="10">
    <location>
        <begin position="473"/>
        <end position="487"/>
    </location>
</feature>
<keyword evidence="6" id="KW-0628">Postsynaptic cell membrane</keyword>
<dbReference type="SUPFAM" id="SSF101447">
    <property type="entry name" value="Formin homology 2 domain (FH2 domain)"/>
    <property type="match status" value="1"/>
</dbReference>
<comment type="subcellular location">
    <subcellularLocation>
        <location evidence="7">Postsynaptic cell membrane</location>
    </subcellularLocation>
</comment>
<dbReference type="InterPro" id="IPR036034">
    <property type="entry name" value="PDZ_sf"/>
</dbReference>
<keyword evidence="1" id="KW-1003">Cell membrane</keyword>
<dbReference type="InterPro" id="IPR001478">
    <property type="entry name" value="PDZ"/>
</dbReference>
<proteinExistence type="predicted"/>
<keyword evidence="3" id="KW-0677">Repeat</keyword>
<evidence type="ECO:0000256" key="6">
    <source>
        <dbReference type="ARBA" id="ARBA00023257"/>
    </source>
</evidence>
<keyword evidence="4" id="KW-0770">Synapse</keyword>
<dbReference type="InterPro" id="IPR042201">
    <property type="entry name" value="FH2_Formin_sf"/>
</dbReference>
<dbReference type="InterPro" id="IPR051425">
    <property type="entry name" value="Formin_Homology"/>
</dbReference>
<evidence type="ECO:0000256" key="7">
    <source>
        <dbReference type="ARBA" id="ARBA00034100"/>
    </source>
</evidence>
<feature type="region of interest" description="Disordered" evidence="10">
    <location>
        <begin position="221"/>
        <end position="260"/>
    </location>
</feature>
<dbReference type="CTD" id="392862"/>
<evidence type="ECO:0000256" key="5">
    <source>
        <dbReference type="ARBA" id="ARBA00023136"/>
    </source>
</evidence>
<organism evidence="13 14">
    <name type="scientific">Hipposideros armiger</name>
    <name type="common">Great Himalayan leaf-nosed bat</name>
    <dbReference type="NCBI Taxonomy" id="186990"/>
    <lineage>
        <taxon>Eukaryota</taxon>
        <taxon>Metazoa</taxon>
        <taxon>Chordata</taxon>
        <taxon>Craniata</taxon>
        <taxon>Vertebrata</taxon>
        <taxon>Euteleostomi</taxon>
        <taxon>Mammalia</taxon>
        <taxon>Eutheria</taxon>
        <taxon>Laurasiatheria</taxon>
        <taxon>Chiroptera</taxon>
        <taxon>Yinpterochiroptera</taxon>
        <taxon>Rhinolophoidea</taxon>
        <taxon>Hipposideridae</taxon>
        <taxon>Hipposideros</taxon>
    </lineage>
</organism>
<evidence type="ECO:0000256" key="10">
    <source>
        <dbReference type="SAM" id="MobiDB-lite"/>
    </source>
</evidence>
<evidence type="ECO:0000256" key="9">
    <source>
        <dbReference type="ARBA" id="ARBA00077105"/>
    </source>
</evidence>
<evidence type="ECO:0000259" key="11">
    <source>
        <dbReference type="PROSITE" id="PS50106"/>
    </source>
</evidence>
<feature type="domain" description="FH2" evidence="12">
    <location>
        <begin position="729"/>
        <end position="1120"/>
    </location>
</feature>
<keyword evidence="2" id="KW-0597">Phosphoprotein</keyword>
<evidence type="ECO:0000313" key="14">
    <source>
        <dbReference type="RefSeq" id="XP_019492971.1"/>
    </source>
</evidence>
<keyword evidence="13" id="KW-1185">Reference proteome</keyword>
<dbReference type="PANTHER" id="PTHR45725">
    <property type="entry name" value="FORMIN HOMOLOGY 2 FAMILY MEMBER"/>
    <property type="match status" value="1"/>
</dbReference>
<dbReference type="Gene3D" id="2.30.42.10">
    <property type="match status" value="2"/>
</dbReference>
<dbReference type="SMART" id="SM00498">
    <property type="entry name" value="FH2"/>
    <property type="match status" value="1"/>
</dbReference>
<dbReference type="PROSITE" id="PS50106">
    <property type="entry name" value="PDZ"/>
    <property type="match status" value="2"/>
</dbReference>
<dbReference type="GeneID" id="109380148"/>
<dbReference type="CDD" id="cd06744">
    <property type="entry name" value="PDZ2_L-delphilin-like"/>
    <property type="match status" value="1"/>
</dbReference>
<dbReference type="AlphaFoldDB" id="A0A8B7QWA9"/>
<dbReference type="Pfam" id="PF02181">
    <property type="entry name" value="FH2"/>
    <property type="match status" value="1"/>
</dbReference>
<evidence type="ECO:0000259" key="12">
    <source>
        <dbReference type="PROSITE" id="PS51444"/>
    </source>
</evidence>
<dbReference type="PANTHER" id="PTHR45725:SF3">
    <property type="entry name" value="DELPHILIN"/>
    <property type="match status" value="1"/>
</dbReference>
<feature type="compositionally biased region" description="Low complexity" evidence="10">
    <location>
        <begin position="614"/>
        <end position="630"/>
    </location>
</feature>
<feature type="region of interest" description="Disordered" evidence="10">
    <location>
        <begin position="74"/>
        <end position="101"/>
    </location>
</feature>
<protein>
    <recommendedName>
        <fullName evidence="8">Delphilin</fullName>
    </recommendedName>
    <alternativeName>
        <fullName evidence="9">Glutamate receptor, ionotropic, delta 2-interacting protein 1</fullName>
    </alternativeName>
</protein>
<feature type="region of interest" description="Disordered" evidence="10">
    <location>
        <begin position="472"/>
        <end position="547"/>
    </location>
</feature>
<evidence type="ECO:0000313" key="13">
    <source>
        <dbReference type="Proteomes" id="UP000694851"/>
    </source>
</evidence>
<dbReference type="CDD" id="cd07354">
    <property type="entry name" value="HN_L-delphilin-R1_like"/>
    <property type="match status" value="1"/>
</dbReference>
<dbReference type="KEGG" id="hai:109380148"/>
<dbReference type="SUPFAM" id="SSF50156">
    <property type="entry name" value="PDZ domain-like"/>
    <property type="match status" value="2"/>
</dbReference>
<feature type="domain" description="PDZ" evidence="11">
    <location>
        <begin position="274"/>
        <end position="351"/>
    </location>
</feature>
<dbReference type="SMART" id="SM00228">
    <property type="entry name" value="PDZ"/>
    <property type="match status" value="2"/>
</dbReference>
<dbReference type="RefSeq" id="XP_019492971.1">
    <property type="nucleotide sequence ID" value="XM_019637426.1"/>
</dbReference>
<dbReference type="GO" id="GO:0045211">
    <property type="term" value="C:postsynaptic membrane"/>
    <property type="evidence" value="ECO:0007669"/>
    <property type="project" value="UniProtKB-SubCell"/>
</dbReference>
<sequence length="1120" mass="123521">MPATNQGWPEDFGFRLGGSGPCFVLEVMEGSSAHAGGLRPGDQILEVEGLAVGGLSRERLVRLARRCPRVPPSLGVLPGPNGGSGAESGLEPATTVLRPPRHGRGLSLGRELLRLAGRKRPDAVHRERRRKAQEFSRKVDEILRDQPAAKEQVFAALKQFAAEQRVDDLVWALTLALPREARGPLLDNLRIFIPKKHRARFDEVVSQGLLGKLCRARRAQSAQRLRRSRSEERPERLLVSTRASAAPRRPDEPPPRKAASLLGCRAGTGGARRTVRVYKGSKSFGFTLRGHGPVWIESVLPGSPADNASLRSGDRILFLNGLDMRNCSHDKVVSMLQGSGAMPTLVVEEGPVPFTSDSDSLDSPNPSSALTSLQWVAEILPSSIRVQGRTFSQQLEHLLTPPERYGICRALESFFQHRNIDTLIVDVYPVLDTPSKQVLWQFIYQLLTYEEQELCQEKIACFLGYTAMTEPEPSLDLESEPEPEPEQVPEPQPRSSLRASSMCRRSLRAQEASLGCGPSDCPEMPLPLIPGERQAGDGTSLPETPNPKMMSAVYAELESRLSSSFKGKRGSTSRSRASPPVPSPAGTAGPRTLSSVSWPSERLLPSPCYYPLCSGEPASPSSSESHPYASLDSSRAPSPQPSPGPIHSDSPPSPDLARQPSRRKLFTFSRPVRSRDTDRFLDALSEQLGPRVTIVDDFLSPENDYEEPPPPLPPPVPCAPPMLSRGLSHRRSETSHMSVKRLRWEQVENSEGTIWGQLGEDSDYDKLSDMVKYLDLELHFGTQKPAKPVPGPEPFRKKEVVEILSHKKAYNTSILLAHLKLSPGELRQVLMSMEPRRLEPAHLAQLLLFAPDADEELRYQAFREAPGRLSEPDQFVLQMLSVPEYKTRLRSLHFQATLQEKTEEIRGSLECLRQASLELKNSRKLAKILEFVLAMGNYLNDGQPKTNKTTGFKINFLTELNSTKTVDGKSTFLHILAKSLSQHFPELLGFAQDLPTVPLAAKVNQRALTSDLADLHGTISEIQTACQSMSPSSEDKFAMVMTSFLEMAQPVLRALDGLQREAMEELGKALAFFGEDSKATTSEAFFGIFAEFMSKFERALSDLQAGEGARSSGMASPLAW</sequence>
<dbReference type="InterPro" id="IPR015425">
    <property type="entry name" value="FH2_Formin"/>
</dbReference>